<dbReference type="GO" id="GO:0051537">
    <property type="term" value="F:2 iron, 2 sulfur cluster binding"/>
    <property type="evidence" value="ECO:0007669"/>
    <property type="project" value="TreeGrafter"/>
</dbReference>
<dbReference type="SUPFAM" id="SSF89360">
    <property type="entry name" value="HesB-like domain"/>
    <property type="match status" value="1"/>
</dbReference>
<evidence type="ECO:0000313" key="5">
    <source>
        <dbReference type="Proteomes" id="UP001149813"/>
    </source>
</evidence>
<dbReference type="EMBL" id="JANBOJ010000180">
    <property type="protein sequence ID" value="KAJ1721316.1"/>
    <property type="molecule type" value="Genomic_DNA"/>
</dbReference>
<dbReference type="GO" id="GO:0005739">
    <property type="term" value="C:mitochondrion"/>
    <property type="evidence" value="ECO:0007669"/>
    <property type="project" value="TreeGrafter"/>
</dbReference>
<dbReference type="Gene3D" id="2.60.300.12">
    <property type="entry name" value="HesB-like domain"/>
    <property type="match status" value="1"/>
</dbReference>
<evidence type="ECO:0000256" key="1">
    <source>
        <dbReference type="ARBA" id="ARBA00006718"/>
    </source>
</evidence>
<dbReference type="AlphaFoldDB" id="A0A9W8CR84"/>
<dbReference type="InterPro" id="IPR000361">
    <property type="entry name" value="ATAP_core_dom"/>
</dbReference>
<evidence type="ECO:0000259" key="3">
    <source>
        <dbReference type="Pfam" id="PF01521"/>
    </source>
</evidence>
<accession>A0A9W8CR84</accession>
<dbReference type="OrthoDB" id="1938621at2759"/>
<protein>
    <submittedName>
        <fullName evidence="4">[4Fe-4S] proteins maturation</fullName>
    </submittedName>
</protein>
<reference evidence="4" key="1">
    <citation type="submission" date="2022-07" db="EMBL/GenBank/DDBJ databases">
        <title>Phylogenomic reconstructions and comparative analyses of Kickxellomycotina fungi.</title>
        <authorList>
            <person name="Reynolds N.K."/>
            <person name="Stajich J.E."/>
            <person name="Barry K."/>
            <person name="Grigoriev I.V."/>
            <person name="Crous P."/>
            <person name="Smith M.E."/>
        </authorList>
    </citation>
    <scope>NUCLEOTIDE SEQUENCE</scope>
    <source>
        <strain evidence="4">NBRC 32514</strain>
    </source>
</reference>
<dbReference type="GO" id="GO:0016226">
    <property type="term" value="P:iron-sulfur cluster assembly"/>
    <property type="evidence" value="ECO:0007669"/>
    <property type="project" value="InterPro"/>
</dbReference>
<gene>
    <name evidence="4" type="primary">ISA2</name>
    <name evidence="4" type="ORF">LPJ53_004140</name>
</gene>
<dbReference type="NCBIfam" id="TIGR00049">
    <property type="entry name" value="iron-sulfur cluster assembly accessory protein"/>
    <property type="match status" value="1"/>
</dbReference>
<name>A0A9W8CR84_9FUNG</name>
<dbReference type="Pfam" id="PF01521">
    <property type="entry name" value="Fe-S_biosyn"/>
    <property type="match status" value="1"/>
</dbReference>
<feature type="region of interest" description="Disordered" evidence="2">
    <location>
        <begin position="90"/>
        <end position="113"/>
    </location>
</feature>
<sequence>MAFRMSTTSAAFIRPRLAWLAQRSGYHCLLSQSIRSQVCAAPVSTRLSSCRSSSSSSITAADNTAAAAAKYTLRKLTRDETVDIENKISNHGKETGDVAPQSSTADNVSAATSSEADSIQLTDSAIERLKYLSDKRQKTQYLRLRVDSGGCYGFSYMLDMTEDPEENDIVLDRKGAKMVIDGCSLPLVRGATIDWQDRLIGQAFLVVANPNSSGGCGCGASFEIKLD</sequence>
<evidence type="ECO:0000313" key="4">
    <source>
        <dbReference type="EMBL" id="KAJ1721316.1"/>
    </source>
</evidence>
<dbReference type="Proteomes" id="UP001149813">
    <property type="component" value="Unassembled WGS sequence"/>
</dbReference>
<dbReference type="InterPro" id="IPR035903">
    <property type="entry name" value="HesB-like_dom_sf"/>
</dbReference>
<comment type="similarity">
    <text evidence="1">Belongs to the HesB/IscA family.</text>
</comment>
<proteinExistence type="inferred from homology"/>
<dbReference type="InterPro" id="IPR016092">
    <property type="entry name" value="ATAP"/>
</dbReference>
<comment type="caution">
    <text evidence="4">The sequence shown here is derived from an EMBL/GenBank/DDBJ whole genome shotgun (WGS) entry which is preliminary data.</text>
</comment>
<keyword evidence="5" id="KW-1185">Reference proteome</keyword>
<feature type="compositionally biased region" description="Polar residues" evidence="2">
    <location>
        <begin position="100"/>
        <end position="113"/>
    </location>
</feature>
<feature type="domain" description="Core" evidence="3">
    <location>
        <begin position="119"/>
        <end position="219"/>
    </location>
</feature>
<organism evidence="4 5">
    <name type="scientific">Coemansia erecta</name>
    <dbReference type="NCBI Taxonomy" id="147472"/>
    <lineage>
        <taxon>Eukaryota</taxon>
        <taxon>Fungi</taxon>
        <taxon>Fungi incertae sedis</taxon>
        <taxon>Zoopagomycota</taxon>
        <taxon>Kickxellomycotina</taxon>
        <taxon>Kickxellomycetes</taxon>
        <taxon>Kickxellales</taxon>
        <taxon>Kickxellaceae</taxon>
        <taxon>Coemansia</taxon>
    </lineage>
</organism>
<dbReference type="GO" id="GO:0051539">
    <property type="term" value="F:4 iron, 4 sulfur cluster binding"/>
    <property type="evidence" value="ECO:0007669"/>
    <property type="project" value="TreeGrafter"/>
</dbReference>
<evidence type="ECO:0000256" key="2">
    <source>
        <dbReference type="SAM" id="MobiDB-lite"/>
    </source>
</evidence>
<dbReference type="GO" id="GO:0005506">
    <property type="term" value="F:iron ion binding"/>
    <property type="evidence" value="ECO:0007669"/>
    <property type="project" value="TreeGrafter"/>
</dbReference>
<dbReference type="PANTHER" id="PTHR43011:SF1">
    <property type="entry name" value="IRON-SULFUR CLUSTER ASSEMBLY 2 HOMOLOG, MITOCHONDRIAL"/>
    <property type="match status" value="1"/>
</dbReference>
<dbReference type="PANTHER" id="PTHR43011">
    <property type="entry name" value="IRON-SULFUR CLUSTER ASSEMBLY 2 HOMOLOG, MITOCHONDRIAL"/>
    <property type="match status" value="1"/>
</dbReference>